<name>A0A3D8JY23_9BURK</name>
<dbReference type="GO" id="GO:0030288">
    <property type="term" value="C:outer membrane-bounded periplasmic space"/>
    <property type="evidence" value="ECO:0007669"/>
    <property type="project" value="InterPro"/>
</dbReference>
<organism evidence="9 10">
    <name type="scientific">Trinickia dinghuensis</name>
    <dbReference type="NCBI Taxonomy" id="2291023"/>
    <lineage>
        <taxon>Bacteria</taxon>
        <taxon>Pseudomonadati</taxon>
        <taxon>Pseudomonadota</taxon>
        <taxon>Betaproteobacteria</taxon>
        <taxon>Burkholderiales</taxon>
        <taxon>Burkholderiaceae</taxon>
        <taxon>Trinickia</taxon>
    </lineage>
</organism>
<dbReference type="InterPro" id="IPR001466">
    <property type="entry name" value="Beta-lactam-related"/>
</dbReference>
<dbReference type="InterPro" id="IPR012338">
    <property type="entry name" value="Beta-lactam/transpept-like"/>
</dbReference>
<dbReference type="SUPFAM" id="SSF56601">
    <property type="entry name" value="beta-lactamase/transpeptidase-like"/>
    <property type="match status" value="1"/>
</dbReference>
<evidence type="ECO:0000256" key="1">
    <source>
        <dbReference type="ARBA" id="ARBA00001526"/>
    </source>
</evidence>
<keyword evidence="5 6" id="KW-0046">Antibiotic resistance</keyword>
<evidence type="ECO:0000313" key="9">
    <source>
        <dbReference type="EMBL" id="RDU97525.1"/>
    </source>
</evidence>
<comment type="similarity">
    <text evidence="2 6">Belongs to the class-C beta-lactamase family.</text>
</comment>
<dbReference type="GO" id="GO:0008800">
    <property type="term" value="F:beta-lactamase activity"/>
    <property type="evidence" value="ECO:0007669"/>
    <property type="project" value="UniProtKB-UniRule"/>
</dbReference>
<dbReference type="RefSeq" id="WP_115534712.1">
    <property type="nucleotide sequence ID" value="NZ_QRGA01000009.1"/>
</dbReference>
<feature type="chain" id="PRO_5017742878" description="Beta-lactamase" evidence="7">
    <location>
        <begin position="26"/>
        <end position="390"/>
    </location>
</feature>
<keyword evidence="4 6" id="KW-0378">Hydrolase</keyword>
<dbReference type="InterPro" id="IPR050491">
    <property type="entry name" value="AmpC-like"/>
</dbReference>
<proteinExistence type="inferred from homology"/>
<dbReference type="PANTHER" id="PTHR46825:SF8">
    <property type="entry name" value="BETA-LACTAMASE-RELATED"/>
    <property type="match status" value="1"/>
</dbReference>
<evidence type="ECO:0000256" key="2">
    <source>
        <dbReference type="ARBA" id="ARBA00007840"/>
    </source>
</evidence>
<comment type="catalytic activity">
    <reaction evidence="1 6">
        <text>a beta-lactam + H2O = a substituted beta-amino acid</text>
        <dbReference type="Rhea" id="RHEA:20401"/>
        <dbReference type="ChEBI" id="CHEBI:15377"/>
        <dbReference type="ChEBI" id="CHEBI:35627"/>
        <dbReference type="ChEBI" id="CHEBI:140347"/>
        <dbReference type="EC" id="3.5.2.6"/>
    </reaction>
</comment>
<evidence type="ECO:0000259" key="8">
    <source>
        <dbReference type="Pfam" id="PF00144"/>
    </source>
</evidence>
<evidence type="ECO:0000256" key="4">
    <source>
        <dbReference type="ARBA" id="ARBA00022801"/>
    </source>
</evidence>
<dbReference type="AlphaFoldDB" id="A0A3D8JY23"/>
<feature type="signal peptide" evidence="7">
    <location>
        <begin position="1"/>
        <end position="25"/>
    </location>
</feature>
<dbReference type="NCBIfam" id="NF033085">
    <property type="entry name" value="bla_class_C"/>
    <property type="match status" value="1"/>
</dbReference>
<gene>
    <name evidence="9" type="ORF">DWV00_16695</name>
</gene>
<sequence>MKGRMISLAATIAFAAGAAATIGHAAETTKASVRKAVDAVIEPLMQKDAIHGMAVGIIEDGKPYVFNYGVASASPSSPVSDRTLFELGSVSKTLTATLVSYADTNGDLSLSDPASKFLPALRDTKFGAVPLVNLGTHTPGGIPLQVPDQIKNDGDLTAYLKAWQPAYAPGTYRTYSNIGIGLLGDIAAKSMNDDFTSLMQQRLFPALGMKNTFIDVPAAREADYAQGYTKQGTPIRMSPGMLSAPAYGVKTTASDVLRFLEANMRLAKLDDKWQRAVTQTHTGYYRAGSMTQDLIWEQYAYPVALDALLQGNSAAVILNPTPVSRIAPPQTPSQDVWINKTGSTNGFGAYIAFVPEKRLGIVLLANKNFPIDERVRAAYQILSAFESAQR</sequence>
<dbReference type="OrthoDB" id="5377431at2"/>
<dbReference type="Pfam" id="PF00144">
    <property type="entry name" value="Beta-lactamase"/>
    <property type="match status" value="1"/>
</dbReference>
<protein>
    <recommendedName>
        <fullName evidence="3 6">Beta-lactamase</fullName>
        <ecNumber evidence="3 6">3.5.2.6</ecNumber>
    </recommendedName>
</protein>
<dbReference type="Gene3D" id="3.40.710.10">
    <property type="entry name" value="DD-peptidase/beta-lactamase superfamily"/>
    <property type="match status" value="1"/>
</dbReference>
<evidence type="ECO:0000256" key="6">
    <source>
        <dbReference type="RuleBase" id="RU361140"/>
    </source>
</evidence>
<reference evidence="9 10" key="1">
    <citation type="submission" date="2018-08" db="EMBL/GenBank/DDBJ databases">
        <title>Paraburkholderia sp. DHOM06 isolated from forest soil.</title>
        <authorList>
            <person name="Gao Z.-H."/>
            <person name="Qiu L.-H."/>
        </authorList>
    </citation>
    <scope>NUCLEOTIDE SEQUENCE [LARGE SCALE GENOMIC DNA]</scope>
    <source>
        <strain evidence="9 10">DHOM06</strain>
    </source>
</reference>
<dbReference type="GO" id="GO:0017001">
    <property type="term" value="P:antibiotic catabolic process"/>
    <property type="evidence" value="ECO:0007669"/>
    <property type="project" value="InterPro"/>
</dbReference>
<feature type="domain" description="Beta-lactamase-related" evidence="8">
    <location>
        <begin position="37"/>
        <end position="384"/>
    </location>
</feature>
<dbReference type="InterPro" id="IPR001586">
    <property type="entry name" value="Beta-lactam_class-C_AS"/>
</dbReference>
<evidence type="ECO:0000313" key="10">
    <source>
        <dbReference type="Proteomes" id="UP000256838"/>
    </source>
</evidence>
<keyword evidence="7" id="KW-0732">Signal</keyword>
<dbReference type="PROSITE" id="PS00336">
    <property type="entry name" value="BETA_LACTAMASE_C"/>
    <property type="match status" value="1"/>
</dbReference>
<evidence type="ECO:0000256" key="3">
    <source>
        <dbReference type="ARBA" id="ARBA00012865"/>
    </source>
</evidence>
<dbReference type="InterPro" id="IPR058136">
    <property type="entry name" value="AmpC"/>
</dbReference>
<dbReference type="PANTHER" id="PTHR46825">
    <property type="entry name" value="D-ALANYL-D-ALANINE-CARBOXYPEPTIDASE/ENDOPEPTIDASE AMPH"/>
    <property type="match status" value="1"/>
</dbReference>
<keyword evidence="10" id="KW-1185">Reference proteome</keyword>
<dbReference type="EMBL" id="QRGA01000009">
    <property type="protein sequence ID" value="RDU97525.1"/>
    <property type="molecule type" value="Genomic_DNA"/>
</dbReference>
<accession>A0A3D8JY23</accession>
<comment type="caution">
    <text evidence="9">The sequence shown here is derived from an EMBL/GenBank/DDBJ whole genome shotgun (WGS) entry which is preliminary data.</text>
</comment>
<dbReference type="Proteomes" id="UP000256838">
    <property type="component" value="Unassembled WGS sequence"/>
</dbReference>
<dbReference type="EC" id="3.5.2.6" evidence="3 6"/>
<evidence type="ECO:0000256" key="7">
    <source>
        <dbReference type="SAM" id="SignalP"/>
    </source>
</evidence>
<evidence type="ECO:0000256" key="5">
    <source>
        <dbReference type="ARBA" id="ARBA00023251"/>
    </source>
</evidence>
<dbReference type="GO" id="GO:0046677">
    <property type="term" value="P:response to antibiotic"/>
    <property type="evidence" value="ECO:0007669"/>
    <property type="project" value="UniProtKB-UniRule"/>
</dbReference>